<keyword evidence="4" id="KW-0479">Metal-binding</keyword>
<evidence type="ECO:0000313" key="8">
    <source>
        <dbReference type="EMBL" id="TVY29202.1"/>
    </source>
</evidence>
<protein>
    <submittedName>
        <fullName evidence="8">Dioxygenase</fullName>
    </submittedName>
</protein>
<dbReference type="OrthoDB" id="445007at2759"/>
<comment type="similarity">
    <text evidence="2">Belongs to the PhyH family.</text>
</comment>
<dbReference type="RefSeq" id="XP_031007990.1">
    <property type="nucleotide sequence ID" value="XM_031147693.1"/>
</dbReference>
<keyword evidence="5 8" id="KW-0223">Dioxygenase</keyword>
<evidence type="ECO:0000256" key="1">
    <source>
        <dbReference type="ARBA" id="ARBA00001962"/>
    </source>
</evidence>
<comment type="cofactor">
    <cofactor evidence="1">
        <name>Fe cation</name>
        <dbReference type="ChEBI" id="CHEBI:24875"/>
    </cofactor>
</comment>
<sequence length="309" mass="34096">MHATVDDTVPTGKVMIGSFDATSATADELVKSLIENGGCFIRNLVDREAVAAMLKQVQPYLDADVPWEGEFFPKETRRVNGLPAKAPLYTEKVLAHPLYVEVSKRLLTTTSTSWVGDKKETYESLPQLNSTSVFAIGPGARAQGLHRDDILHHTNLPKITAEQYTPGRDTALGIFMAASKITTANGATRFIPGSHLDDSTHGPGDEKKVVFAEMEPGDVFLMLASCYHGGSANTTTDQTRTLFGSFMCRGYLRQEENQFLANPIEEVRKMPENIQRMIGYSVSKPYCGWVDLKDPISFVRDVEVKYGDP</sequence>
<gene>
    <name evidence="8" type="primary">swnH1_2</name>
    <name evidence="8" type="ORF">LHYA1_G002718</name>
</gene>
<dbReference type="GO" id="GO:0051213">
    <property type="term" value="F:dioxygenase activity"/>
    <property type="evidence" value="ECO:0007669"/>
    <property type="project" value="UniProtKB-KW"/>
</dbReference>
<dbReference type="PANTHER" id="PTHR20883">
    <property type="entry name" value="PHYTANOYL-COA DIOXYGENASE DOMAIN CONTAINING 1"/>
    <property type="match status" value="1"/>
</dbReference>
<dbReference type="Proteomes" id="UP000431533">
    <property type="component" value="Unassembled WGS sequence"/>
</dbReference>
<reference evidence="8 9" key="1">
    <citation type="submission" date="2018-05" db="EMBL/GenBank/DDBJ databases">
        <title>Genome sequencing and assembly of the regulated plant pathogen Lachnellula willkommii and related sister species for the development of diagnostic species identification markers.</title>
        <authorList>
            <person name="Giroux E."/>
            <person name="Bilodeau G."/>
        </authorList>
    </citation>
    <scope>NUCLEOTIDE SEQUENCE [LARGE SCALE GENOMIC DNA]</scope>
    <source>
        <strain evidence="8 9">CBS 185.66</strain>
    </source>
</reference>
<evidence type="ECO:0000256" key="3">
    <source>
        <dbReference type="ARBA" id="ARBA00011738"/>
    </source>
</evidence>
<name>A0A8H8U0Q9_9HELO</name>
<dbReference type="SUPFAM" id="SSF51197">
    <property type="entry name" value="Clavaminate synthase-like"/>
    <property type="match status" value="1"/>
</dbReference>
<evidence type="ECO:0000256" key="7">
    <source>
        <dbReference type="ARBA" id="ARBA00023004"/>
    </source>
</evidence>
<evidence type="ECO:0000256" key="5">
    <source>
        <dbReference type="ARBA" id="ARBA00022964"/>
    </source>
</evidence>
<accession>A0A8H8U0Q9</accession>
<evidence type="ECO:0000256" key="2">
    <source>
        <dbReference type="ARBA" id="ARBA00005830"/>
    </source>
</evidence>
<dbReference type="Gene3D" id="2.60.120.620">
    <property type="entry name" value="q2cbj1_9rhob like domain"/>
    <property type="match status" value="1"/>
</dbReference>
<dbReference type="EMBL" id="QGMH01000021">
    <property type="protein sequence ID" value="TVY29202.1"/>
    <property type="molecule type" value="Genomic_DNA"/>
</dbReference>
<comment type="subunit">
    <text evidence="3">Homodimer.</text>
</comment>
<dbReference type="GO" id="GO:0046872">
    <property type="term" value="F:metal ion binding"/>
    <property type="evidence" value="ECO:0007669"/>
    <property type="project" value="UniProtKB-KW"/>
</dbReference>
<evidence type="ECO:0000256" key="4">
    <source>
        <dbReference type="ARBA" id="ARBA00022723"/>
    </source>
</evidence>
<proteinExistence type="inferred from homology"/>
<organism evidence="8 9">
    <name type="scientific">Lachnellula hyalina</name>
    <dbReference type="NCBI Taxonomy" id="1316788"/>
    <lineage>
        <taxon>Eukaryota</taxon>
        <taxon>Fungi</taxon>
        <taxon>Dikarya</taxon>
        <taxon>Ascomycota</taxon>
        <taxon>Pezizomycotina</taxon>
        <taxon>Leotiomycetes</taxon>
        <taxon>Helotiales</taxon>
        <taxon>Lachnaceae</taxon>
        <taxon>Lachnellula</taxon>
    </lineage>
</organism>
<dbReference type="PANTHER" id="PTHR20883:SF45">
    <property type="entry name" value="PHYTANOYL-COA DIOXYGENASE FAMILY PROTEIN"/>
    <property type="match status" value="1"/>
</dbReference>
<dbReference type="AlphaFoldDB" id="A0A8H8U0Q9"/>
<dbReference type="Pfam" id="PF05721">
    <property type="entry name" value="PhyH"/>
    <property type="match status" value="1"/>
</dbReference>
<keyword evidence="9" id="KW-1185">Reference proteome</keyword>
<keyword evidence="6" id="KW-0560">Oxidoreductase</keyword>
<dbReference type="GeneID" id="41982916"/>
<comment type="caution">
    <text evidence="8">The sequence shown here is derived from an EMBL/GenBank/DDBJ whole genome shotgun (WGS) entry which is preliminary data.</text>
</comment>
<dbReference type="InterPro" id="IPR008775">
    <property type="entry name" value="Phytyl_CoA_dOase-like"/>
</dbReference>
<evidence type="ECO:0000256" key="6">
    <source>
        <dbReference type="ARBA" id="ARBA00023002"/>
    </source>
</evidence>
<evidence type="ECO:0000313" key="9">
    <source>
        <dbReference type="Proteomes" id="UP000431533"/>
    </source>
</evidence>
<keyword evidence="7" id="KW-0408">Iron</keyword>